<comment type="similarity">
    <text evidence="2">Belongs to the TMEM170 family.</text>
</comment>
<dbReference type="InterPro" id="IPR019334">
    <property type="entry name" value="TMEM170A/B/YPR153W-like"/>
</dbReference>
<comment type="caution">
    <text evidence="8">The sequence shown here is derived from an EMBL/GenBank/DDBJ whole genome shotgun (WGS) entry which is preliminary data.</text>
</comment>
<evidence type="ECO:0000313" key="9">
    <source>
        <dbReference type="Proteomes" id="UP000037035"/>
    </source>
</evidence>
<evidence type="ECO:0000256" key="5">
    <source>
        <dbReference type="ARBA" id="ARBA00023136"/>
    </source>
</evidence>
<organism evidence="8 9">
    <name type="scientific">Puccinia sorghi</name>
    <dbReference type="NCBI Taxonomy" id="27349"/>
    <lineage>
        <taxon>Eukaryota</taxon>
        <taxon>Fungi</taxon>
        <taxon>Dikarya</taxon>
        <taxon>Basidiomycota</taxon>
        <taxon>Pucciniomycotina</taxon>
        <taxon>Pucciniomycetes</taxon>
        <taxon>Pucciniales</taxon>
        <taxon>Pucciniaceae</taxon>
        <taxon>Puccinia</taxon>
    </lineage>
</organism>
<dbReference type="OrthoDB" id="2131401at2759"/>
<keyword evidence="5 7" id="KW-0472">Membrane</keyword>
<dbReference type="AlphaFoldDB" id="A0A0L6VBD7"/>
<feature type="transmembrane region" description="Helical" evidence="7">
    <location>
        <begin position="250"/>
        <end position="269"/>
    </location>
</feature>
<protein>
    <submittedName>
        <fullName evidence="8">Uncharacterized protein</fullName>
    </submittedName>
</protein>
<dbReference type="PANTHER" id="PTHR22779:SF6">
    <property type="entry name" value="SD17342P"/>
    <property type="match status" value="1"/>
</dbReference>
<sequence>MPMLQLQACFNPSPYKHSHRPHPKKRNTHALTPPLPPVTSPPNGRAYMALMHPASISTCRRPSGNSRFIGPCESSKICKPCIKYNEQFLWSVENEDWWRVHRLLEGIVFIGCGLVASYTFWRSGMRKREEGESMAPAGKKGRIRVGSQVECSEEWIPLNQSGRRRGSSIITTIERHPVQKNHPSHTKNIHHHSTTTLSSSPRPLLVSLFLIPTIFFLSYAFAALISGSLVGWAIAALYNAAFLRMSTWVPALWSAALSLILIISSYSNISTVL</sequence>
<accession>A0A0L6VBD7</accession>
<keyword evidence="4 7" id="KW-1133">Transmembrane helix</keyword>
<evidence type="ECO:0000256" key="3">
    <source>
        <dbReference type="ARBA" id="ARBA00022692"/>
    </source>
</evidence>
<dbReference type="PANTHER" id="PTHR22779">
    <property type="entry name" value="SD17342P"/>
    <property type="match status" value="1"/>
</dbReference>
<feature type="region of interest" description="Disordered" evidence="6">
    <location>
        <begin position="11"/>
        <end position="36"/>
    </location>
</feature>
<reference evidence="8 9" key="1">
    <citation type="submission" date="2015-08" db="EMBL/GenBank/DDBJ databases">
        <title>Next Generation Sequencing and Analysis of the Genome of Puccinia sorghi L Schw, the Causal Agent of Maize Common Rust.</title>
        <authorList>
            <person name="Rochi L."/>
            <person name="Burguener G."/>
            <person name="Darino M."/>
            <person name="Turjanski A."/>
            <person name="Kreff E."/>
            <person name="Dieguez M.J."/>
            <person name="Sacco F."/>
        </authorList>
    </citation>
    <scope>NUCLEOTIDE SEQUENCE [LARGE SCALE GENOMIC DNA]</scope>
    <source>
        <strain evidence="8 9">RO10H11247</strain>
    </source>
</reference>
<feature type="compositionally biased region" description="Basic residues" evidence="6">
    <location>
        <begin position="16"/>
        <end position="28"/>
    </location>
</feature>
<evidence type="ECO:0000256" key="1">
    <source>
        <dbReference type="ARBA" id="ARBA00004141"/>
    </source>
</evidence>
<evidence type="ECO:0000256" key="6">
    <source>
        <dbReference type="SAM" id="MobiDB-lite"/>
    </source>
</evidence>
<evidence type="ECO:0000313" key="8">
    <source>
        <dbReference type="EMBL" id="KNZ57852.1"/>
    </source>
</evidence>
<dbReference type="GO" id="GO:0016020">
    <property type="term" value="C:membrane"/>
    <property type="evidence" value="ECO:0007669"/>
    <property type="project" value="UniProtKB-SubCell"/>
</dbReference>
<feature type="transmembrane region" description="Helical" evidence="7">
    <location>
        <begin position="205"/>
        <end position="238"/>
    </location>
</feature>
<keyword evidence="3 7" id="KW-0812">Transmembrane</keyword>
<name>A0A0L6VBD7_9BASI</name>
<dbReference type="Proteomes" id="UP000037035">
    <property type="component" value="Unassembled WGS sequence"/>
</dbReference>
<dbReference type="STRING" id="27349.A0A0L6VBD7"/>
<dbReference type="EMBL" id="LAVV01006900">
    <property type="protein sequence ID" value="KNZ57852.1"/>
    <property type="molecule type" value="Genomic_DNA"/>
</dbReference>
<evidence type="ECO:0000256" key="4">
    <source>
        <dbReference type="ARBA" id="ARBA00022989"/>
    </source>
</evidence>
<proteinExistence type="inferred from homology"/>
<gene>
    <name evidence="8" type="ORF">VP01_2056g1</name>
</gene>
<dbReference type="VEuPathDB" id="FungiDB:VP01_2056g1"/>
<evidence type="ECO:0000256" key="2">
    <source>
        <dbReference type="ARBA" id="ARBA00006325"/>
    </source>
</evidence>
<keyword evidence="9" id="KW-1185">Reference proteome</keyword>
<evidence type="ECO:0000256" key="7">
    <source>
        <dbReference type="SAM" id="Phobius"/>
    </source>
</evidence>
<comment type="subcellular location">
    <subcellularLocation>
        <location evidence="1">Membrane</location>
        <topology evidence="1">Multi-pass membrane protein</topology>
    </subcellularLocation>
</comment>